<evidence type="ECO:0000313" key="3">
    <source>
        <dbReference type="Proteomes" id="UP000324222"/>
    </source>
</evidence>
<accession>A0A5B7G9F2</accession>
<sequence length="102" mass="11303">MHLSLQTPAVFYTRYFPLTRNQLPFLPSTPPMNRHSLSHHVLAGLRHRQTPTPADVSFSGRRKKSLKGCGGTDDCVTARLHPGGSNQFTRTSGCQQASREAE</sequence>
<dbReference type="AlphaFoldDB" id="A0A5B7G9F2"/>
<name>A0A5B7G9F2_PORTR</name>
<proteinExistence type="predicted"/>
<dbReference type="Proteomes" id="UP000324222">
    <property type="component" value="Unassembled WGS sequence"/>
</dbReference>
<feature type="compositionally biased region" description="Polar residues" evidence="1">
    <location>
        <begin position="84"/>
        <end position="102"/>
    </location>
</feature>
<protein>
    <submittedName>
        <fullName evidence="2">Uncharacterized protein</fullName>
    </submittedName>
</protein>
<comment type="caution">
    <text evidence="2">The sequence shown here is derived from an EMBL/GenBank/DDBJ whole genome shotgun (WGS) entry which is preliminary data.</text>
</comment>
<keyword evidence="3" id="KW-1185">Reference proteome</keyword>
<gene>
    <name evidence="2" type="ORF">E2C01_049430</name>
</gene>
<feature type="region of interest" description="Disordered" evidence="1">
    <location>
        <begin position="45"/>
        <end position="102"/>
    </location>
</feature>
<evidence type="ECO:0000256" key="1">
    <source>
        <dbReference type="SAM" id="MobiDB-lite"/>
    </source>
</evidence>
<dbReference type="EMBL" id="VSRR010013227">
    <property type="protein sequence ID" value="MPC55492.1"/>
    <property type="molecule type" value="Genomic_DNA"/>
</dbReference>
<reference evidence="2 3" key="1">
    <citation type="submission" date="2019-05" db="EMBL/GenBank/DDBJ databases">
        <title>Another draft genome of Portunus trituberculatus and its Hox gene families provides insights of decapod evolution.</title>
        <authorList>
            <person name="Jeong J.-H."/>
            <person name="Song I."/>
            <person name="Kim S."/>
            <person name="Choi T."/>
            <person name="Kim D."/>
            <person name="Ryu S."/>
            <person name="Kim W."/>
        </authorList>
    </citation>
    <scope>NUCLEOTIDE SEQUENCE [LARGE SCALE GENOMIC DNA]</scope>
    <source>
        <tissue evidence="2">Muscle</tissue>
    </source>
</reference>
<evidence type="ECO:0000313" key="2">
    <source>
        <dbReference type="EMBL" id="MPC55492.1"/>
    </source>
</evidence>
<organism evidence="2 3">
    <name type="scientific">Portunus trituberculatus</name>
    <name type="common">Swimming crab</name>
    <name type="synonym">Neptunus trituberculatus</name>
    <dbReference type="NCBI Taxonomy" id="210409"/>
    <lineage>
        <taxon>Eukaryota</taxon>
        <taxon>Metazoa</taxon>
        <taxon>Ecdysozoa</taxon>
        <taxon>Arthropoda</taxon>
        <taxon>Crustacea</taxon>
        <taxon>Multicrustacea</taxon>
        <taxon>Malacostraca</taxon>
        <taxon>Eumalacostraca</taxon>
        <taxon>Eucarida</taxon>
        <taxon>Decapoda</taxon>
        <taxon>Pleocyemata</taxon>
        <taxon>Brachyura</taxon>
        <taxon>Eubrachyura</taxon>
        <taxon>Portunoidea</taxon>
        <taxon>Portunidae</taxon>
        <taxon>Portuninae</taxon>
        <taxon>Portunus</taxon>
    </lineage>
</organism>